<dbReference type="Proteomes" id="UP001232148">
    <property type="component" value="Unassembled WGS sequence"/>
</dbReference>
<dbReference type="Pfam" id="PF03798">
    <property type="entry name" value="TRAM_LAG1_CLN8"/>
    <property type="match status" value="1"/>
</dbReference>
<accession>A0AAD9HM13</accession>
<dbReference type="EMBL" id="MU842838">
    <property type="protein sequence ID" value="KAK2031636.1"/>
    <property type="molecule type" value="Genomic_DNA"/>
</dbReference>
<evidence type="ECO:0000256" key="11">
    <source>
        <dbReference type="SAM" id="Phobius"/>
    </source>
</evidence>
<comment type="similarity">
    <text evidence="2">Belongs to the sphingosine N-acyltransferase family.</text>
</comment>
<gene>
    <name evidence="13" type="ORF">LX32DRAFT_637032</name>
</gene>
<feature type="transmembrane region" description="Helical" evidence="11">
    <location>
        <begin position="228"/>
        <end position="248"/>
    </location>
</feature>
<feature type="transmembrane region" description="Helical" evidence="11">
    <location>
        <begin position="136"/>
        <end position="156"/>
    </location>
</feature>
<feature type="compositionally biased region" description="Low complexity" evidence="10">
    <location>
        <begin position="44"/>
        <end position="55"/>
    </location>
</feature>
<name>A0AAD9HM13_9PEZI</name>
<evidence type="ECO:0000313" key="13">
    <source>
        <dbReference type="EMBL" id="KAK2031636.1"/>
    </source>
</evidence>
<feature type="transmembrane region" description="Helical" evidence="11">
    <location>
        <begin position="78"/>
        <end position="95"/>
    </location>
</feature>
<evidence type="ECO:0000256" key="3">
    <source>
        <dbReference type="ARBA" id="ARBA00022679"/>
    </source>
</evidence>
<dbReference type="AlphaFoldDB" id="A0AAD9HM13"/>
<dbReference type="PROSITE" id="PS50922">
    <property type="entry name" value="TLC"/>
    <property type="match status" value="1"/>
</dbReference>
<evidence type="ECO:0000313" key="14">
    <source>
        <dbReference type="Proteomes" id="UP001232148"/>
    </source>
</evidence>
<dbReference type="PANTHER" id="PTHR12560">
    <property type="entry name" value="LONGEVITY ASSURANCE FACTOR 1 LAG1"/>
    <property type="match status" value="1"/>
</dbReference>
<evidence type="ECO:0000259" key="12">
    <source>
        <dbReference type="PROSITE" id="PS50922"/>
    </source>
</evidence>
<evidence type="ECO:0000256" key="5">
    <source>
        <dbReference type="ARBA" id="ARBA00022824"/>
    </source>
</evidence>
<feature type="transmembrane region" description="Helical" evidence="11">
    <location>
        <begin position="260"/>
        <end position="286"/>
    </location>
</feature>
<evidence type="ECO:0000256" key="6">
    <source>
        <dbReference type="ARBA" id="ARBA00022989"/>
    </source>
</evidence>
<feature type="compositionally biased region" description="Basic residues" evidence="10">
    <location>
        <begin position="25"/>
        <end position="37"/>
    </location>
</feature>
<dbReference type="GO" id="GO:0005789">
    <property type="term" value="C:endoplasmic reticulum membrane"/>
    <property type="evidence" value="ECO:0007669"/>
    <property type="project" value="UniProtKB-SubCell"/>
</dbReference>
<feature type="domain" description="TLC" evidence="12">
    <location>
        <begin position="174"/>
        <end position="390"/>
    </location>
</feature>
<keyword evidence="6 11" id="KW-1133">Transmembrane helix</keyword>
<keyword evidence="8" id="KW-0325">Glycoprotein</keyword>
<comment type="caution">
    <text evidence="13">The sequence shown here is derived from an EMBL/GenBank/DDBJ whole genome shotgun (WGS) entry which is preliminary data.</text>
</comment>
<comment type="subcellular location">
    <subcellularLocation>
        <location evidence="1">Endoplasmic reticulum membrane</location>
        <topology evidence="1">Multi-pass membrane protein</topology>
    </subcellularLocation>
</comment>
<evidence type="ECO:0000256" key="8">
    <source>
        <dbReference type="ARBA" id="ARBA00023180"/>
    </source>
</evidence>
<keyword evidence="14" id="KW-1185">Reference proteome</keyword>
<organism evidence="13 14">
    <name type="scientific">Colletotrichum zoysiae</name>
    <dbReference type="NCBI Taxonomy" id="1216348"/>
    <lineage>
        <taxon>Eukaryota</taxon>
        <taxon>Fungi</taxon>
        <taxon>Dikarya</taxon>
        <taxon>Ascomycota</taxon>
        <taxon>Pezizomycotina</taxon>
        <taxon>Sordariomycetes</taxon>
        <taxon>Hypocreomycetidae</taxon>
        <taxon>Glomerellales</taxon>
        <taxon>Glomerellaceae</taxon>
        <taxon>Colletotrichum</taxon>
        <taxon>Colletotrichum graminicola species complex</taxon>
    </lineage>
</organism>
<feature type="transmembrane region" description="Helical" evidence="11">
    <location>
        <begin position="306"/>
        <end position="323"/>
    </location>
</feature>
<feature type="region of interest" description="Disordered" evidence="10">
    <location>
        <begin position="1"/>
        <end position="55"/>
    </location>
</feature>
<evidence type="ECO:0000256" key="10">
    <source>
        <dbReference type="SAM" id="MobiDB-lite"/>
    </source>
</evidence>
<dbReference type="SMART" id="SM00724">
    <property type="entry name" value="TLC"/>
    <property type="match status" value="1"/>
</dbReference>
<reference evidence="13" key="1">
    <citation type="submission" date="2021-06" db="EMBL/GenBank/DDBJ databases">
        <title>Comparative genomics, transcriptomics and evolutionary studies reveal genomic signatures of adaptation to plant cell wall in hemibiotrophic fungi.</title>
        <authorList>
            <consortium name="DOE Joint Genome Institute"/>
            <person name="Baroncelli R."/>
            <person name="Diaz J.F."/>
            <person name="Benocci T."/>
            <person name="Peng M."/>
            <person name="Battaglia E."/>
            <person name="Haridas S."/>
            <person name="Andreopoulos W."/>
            <person name="Labutti K."/>
            <person name="Pangilinan J."/>
            <person name="Floch G.L."/>
            <person name="Makela M.R."/>
            <person name="Henrissat B."/>
            <person name="Grigoriev I.V."/>
            <person name="Crouch J.A."/>
            <person name="De Vries R.P."/>
            <person name="Sukno S.A."/>
            <person name="Thon M.R."/>
        </authorList>
    </citation>
    <scope>NUCLEOTIDE SEQUENCE</scope>
    <source>
        <strain evidence="13">MAFF235873</strain>
    </source>
</reference>
<keyword evidence="4 9" id="KW-0812">Transmembrane</keyword>
<proteinExistence type="inferred from homology"/>
<keyword evidence="5" id="KW-0256">Endoplasmic reticulum</keyword>
<feature type="transmembrane region" description="Helical" evidence="11">
    <location>
        <begin position="361"/>
        <end position="382"/>
    </location>
</feature>
<dbReference type="GO" id="GO:0050291">
    <property type="term" value="F:sphingosine N-acyltransferase activity"/>
    <property type="evidence" value="ECO:0007669"/>
    <property type="project" value="InterPro"/>
</dbReference>
<evidence type="ECO:0000256" key="9">
    <source>
        <dbReference type="PROSITE-ProRule" id="PRU00205"/>
    </source>
</evidence>
<protein>
    <submittedName>
        <fullName evidence="13">TLC domain-containing protein</fullName>
    </submittedName>
</protein>
<evidence type="ECO:0000256" key="1">
    <source>
        <dbReference type="ARBA" id="ARBA00004477"/>
    </source>
</evidence>
<evidence type="ECO:0000256" key="4">
    <source>
        <dbReference type="ARBA" id="ARBA00022692"/>
    </source>
</evidence>
<sequence length="461" mass="52209">MTAPEAPMAQSSAVPASAAKDQIATRRRRKSSVRGHGHSHDPSSRQSSSKQDQLDMLSKRSRARAILRRCKHIAVKHTWTTPLVLLLAFLSLYAINPTESNVIHHFIFLSYKIPHQALDGAAPDADAPPPQYGKGLWDIAFVCFYAIVLSFTREFIMQELLRPLAKLFGIRSRGKQLRFMEQAYTAIYFGILGPLGMYVMSRTPVWYFNTTGMYENFPHKTHEAIVKFYYLFEAAYWAQQALVMLLGLEKPRKDYYELVAHHIVTLALIALSYRFHFTYMGIAVYLTHDISDFFMAMSKTLNYVDSPITGPWYCLSLASWIYLRHVINLKILWSILTEFSTVGPYELNWETQQYKCRLAKVITFTLLGSLQSLNLFWLFFLLRIGYRFVFHDVKQDDRSEAEESEAEPMDTIDEVSKVDAAPVVSGEAAKAAQTAANGVANGVAKAAGGSIASRTRSRRAA</sequence>
<dbReference type="InterPro" id="IPR006634">
    <property type="entry name" value="TLC-dom"/>
</dbReference>
<dbReference type="GO" id="GO:0046513">
    <property type="term" value="P:ceramide biosynthetic process"/>
    <property type="evidence" value="ECO:0007669"/>
    <property type="project" value="InterPro"/>
</dbReference>
<keyword evidence="7 9" id="KW-0472">Membrane</keyword>
<dbReference type="InterPro" id="IPR016439">
    <property type="entry name" value="Lag1/Lac1-like"/>
</dbReference>
<feature type="transmembrane region" description="Helical" evidence="11">
    <location>
        <begin position="183"/>
        <end position="208"/>
    </location>
</feature>
<dbReference type="PANTHER" id="PTHR12560:SF11">
    <property type="entry name" value="CERAMIDE SYNTHASE LAC1-RELATED"/>
    <property type="match status" value="1"/>
</dbReference>
<evidence type="ECO:0000256" key="2">
    <source>
        <dbReference type="ARBA" id="ARBA00009808"/>
    </source>
</evidence>
<evidence type="ECO:0000256" key="7">
    <source>
        <dbReference type="ARBA" id="ARBA00023136"/>
    </source>
</evidence>
<keyword evidence="3" id="KW-0808">Transferase</keyword>